<keyword evidence="4 6" id="KW-0472">Membrane</keyword>
<evidence type="ECO:0000256" key="1">
    <source>
        <dbReference type="ARBA" id="ARBA00004141"/>
    </source>
</evidence>
<evidence type="ECO:0000256" key="5">
    <source>
        <dbReference type="SAM" id="MobiDB-lite"/>
    </source>
</evidence>
<feature type="transmembrane region" description="Helical" evidence="6">
    <location>
        <begin position="390"/>
        <end position="411"/>
    </location>
</feature>
<dbReference type="PROSITE" id="PS50259">
    <property type="entry name" value="G_PROTEIN_RECEP_F3_4"/>
    <property type="match status" value="1"/>
</dbReference>
<feature type="region of interest" description="Disordered" evidence="5">
    <location>
        <begin position="772"/>
        <end position="821"/>
    </location>
</feature>
<feature type="domain" description="G-protein coupled receptors family 3 profile" evidence="7">
    <location>
        <begin position="327"/>
        <end position="529"/>
    </location>
</feature>
<dbReference type="VEuPathDB" id="FungiDB:AMAG_01758"/>
<evidence type="ECO:0000256" key="3">
    <source>
        <dbReference type="ARBA" id="ARBA00022989"/>
    </source>
</evidence>
<reference evidence="8 9" key="1">
    <citation type="submission" date="2009-11" db="EMBL/GenBank/DDBJ databases">
        <title>Annotation of Allomyces macrogynus ATCC 38327.</title>
        <authorList>
            <consortium name="The Broad Institute Genome Sequencing Platform"/>
            <person name="Russ C."/>
            <person name="Cuomo C."/>
            <person name="Burger G."/>
            <person name="Gray M.W."/>
            <person name="Holland P.W.H."/>
            <person name="King N."/>
            <person name="Lang F.B.F."/>
            <person name="Roger A.J."/>
            <person name="Ruiz-Trillo I."/>
            <person name="Young S.K."/>
            <person name="Zeng Q."/>
            <person name="Gargeya S."/>
            <person name="Fitzgerald M."/>
            <person name="Haas B."/>
            <person name="Abouelleil A."/>
            <person name="Alvarado L."/>
            <person name="Arachchi H.M."/>
            <person name="Berlin A."/>
            <person name="Chapman S.B."/>
            <person name="Gearin G."/>
            <person name="Goldberg J."/>
            <person name="Griggs A."/>
            <person name="Gujja S."/>
            <person name="Hansen M."/>
            <person name="Heiman D."/>
            <person name="Howarth C."/>
            <person name="Larimer J."/>
            <person name="Lui A."/>
            <person name="MacDonald P.J.P."/>
            <person name="McCowen C."/>
            <person name="Montmayeur A."/>
            <person name="Murphy C."/>
            <person name="Neiman D."/>
            <person name="Pearson M."/>
            <person name="Priest M."/>
            <person name="Roberts A."/>
            <person name="Saif S."/>
            <person name="Shea T."/>
            <person name="Sisk P."/>
            <person name="Stolte C."/>
            <person name="Sykes S."/>
            <person name="Wortman J."/>
            <person name="Nusbaum C."/>
            <person name="Birren B."/>
        </authorList>
    </citation>
    <scope>NUCLEOTIDE SEQUENCE [LARGE SCALE GENOMIC DNA]</scope>
    <source>
        <strain evidence="8 9">ATCC 38327</strain>
    </source>
</reference>
<dbReference type="SUPFAM" id="SSF53850">
    <property type="entry name" value="Periplasmic binding protein-like II"/>
    <property type="match status" value="1"/>
</dbReference>
<dbReference type="STRING" id="578462.A0A0L0RZP6"/>
<name>A0A0L0RZP6_ALLM3</name>
<dbReference type="GO" id="GO:0004930">
    <property type="term" value="F:G protein-coupled receptor activity"/>
    <property type="evidence" value="ECO:0007669"/>
    <property type="project" value="InterPro"/>
</dbReference>
<organism evidence="8 9">
    <name type="scientific">Allomyces macrogynus (strain ATCC 38327)</name>
    <name type="common">Allomyces javanicus var. macrogynus</name>
    <dbReference type="NCBI Taxonomy" id="578462"/>
    <lineage>
        <taxon>Eukaryota</taxon>
        <taxon>Fungi</taxon>
        <taxon>Fungi incertae sedis</taxon>
        <taxon>Blastocladiomycota</taxon>
        <taxon>Blastocladiomycetes</taxon>
        <taxon>Blastocladiales</taxon>
        <taxon>Blastocladiaceae</taxon>
        <taxon>Allomyces</taxon>
    </lineage>
</organism>
<feature type="transmembrane region" description="Helical" evidence="6">
    <location>
        <begin position="307"/>
        <end position="330"/>
    </location>
</feature>
<protein>
    <recommendedName>
        <fullName evidence="7">G-protein coupled receptors family 3 profile domain-containing protein</fullName>
    </recommendedName>
</protein>
<dbReference type="Proteomes" id="UP000054350">
    <property type="component" value="Unassembled WGS sequence"/>
</dbReference>
<feature type="transmembrane region" description="Helical" evidence="6">
    <location>
        <begin position="270"/>
        <end position="295"/>
    </location>
</feature>
<evidence type="ECO:0000313" key="8">
    <source>
        <dbReference type="EMBL" id="KNE55892.1"/>
    </source>
</evidence>
<feature type="transmembrane region" description="Helical" evidence="6">
    <location>
        <begin position="441"/>
        <end position="466"/>
    </location>
</feature>
<evidence type="ECO:0000256" key="2">
    <source>
        <dbReference type="ARBA" id="ARBA00022692"/>
    </source>
</evidence>
<evidence type="ECO:0000256" key="4">
    <source>
        <dbReference type="ARBA" id="ARBA00023136"/>
    </source>
</evidence>
<dbReference type="InterPro" id="IPR017978">
    <property type="entry name" value="GPCR_3_C"/>
</dbReference>
<evidence type="ECO:0000259" key="7">
    <source>
        <dbReference type="PROSITE" id="PS50259"/>
    </source>
</evidence>
<feature type="transmembrane region" description="Helical" evidence="6">
    <location>
        <begin position="342"/>
        <end position="361"/>
    </location>
</feature>
<dbReference type="EMBL" id="GG745329">
    <property type="protein sequence ID" value="KNE55892.1"/>
    <property type="molecule type" value="Genomic_DNA"/>
</dbReference>
<dbReference type="eggNOG" id="ENOG502QRJ4">
    <property type="taxonomic scope" value="Eukaryota"/>
</dbReference>
<comment type="subcellular location">
    <subcellularLocation>
        <location evidence="1">Membrane</location>
        <topology evidence="1">Multi-pass membrane protein</topology>
    </subcellularLocation>
</comment>
<reference evidence="9" key="2">
    <citation type="submission" date="2009-11" db="EMBL/GenBank/DDBJ databases">
        <title>The Genome Sequence of Allomyces macrogynus strain ATCC 38327.</title>
        <authorList>
            <consortium name="The Broad Institute Genome Sequencing Platform"/>
            <person name="Russ C."/>
            <person name="Cuomo C."/>
            <person name="Shea T."/>
            <person name="Young S.K."/>
            <person name="Zeng Q."/>
            <person name="Koehrsen M."/>
            <person name="Haas B."/>
            <person name="Borodovsky M."/>
            <person name="Guigo R."/>
            <person name="Alvarado L."/>
            <person name="Berlin A."/>
            <person name="Borenstein D."/>
            <person name="Chen Z."/>
            <person name="Engels R."/>
            <person name="Freedman E."/>
            <person name="Gellesch M."/>
            <person name="Goldberg J."/>
            <person name="Griggs A."/>
            <person name="Gujja S."/>
            <person name="Heiman D."/>
            <person name="Hepburn T."/>
            <person name="Howarth C."/>
            <person name="Jen D."/>
            <person name="Larson L."/>
            <person name="Lewis B."/>
            <person name="Mehta T."/>
            <person name="Park D."/>
            <person name="Pearson M."/>
            <person name="Roberts A."/>
            <person name="Saif S."/>
            <person name="Shenoy N."/>
            <person name="Sisk P."/>
            <person name="Stolte C."/>
            <person name="Sykes S."/>
            <person name="Walk T."/>
            <person name="White J."/>
            <person name="Yandava C."/>
            <person name="Burger G."/>
            <person name="Gray M.W."/>
            <person name="Holland P.W.H."/>
            <person name="King N."/>
            <person name="Lang F.B.F."/>
            <person name="Roger A.J."/>
            <person name="Ruiz-Trillo I."/>
            <person name="Lander E."/>
            <person name="Nusbaum C."/>
        </authorList>
    </citation>
    <scope>NUCLEOTIDE SEQUENCE [LARGE SCALE GENOMIC DNA]</scope>
    <source>
        <strain evidence="9">ATCC 38327</strain>
    </source>
</reference>
<evidence type="ECO:0000256" key="6">
    <source>
        <dbReference type="SAM" id="Phobius"/>
    </source>
</evidence>
<keyword evidence="2 6" id="KW-0812">Transmembrane</keyword>
<feature type="compositionally biased region" description="Low complexity" evidence="5">
    <location>
        <begin position="812"/>
        <end position="821"/>
    </location>
</feature>
<sequence length="821" mass="88135">MTGALGYVGRISWYFPAYIADLHPNIIFSSWGSMRDPNLLQLLPRAGSTLPQRKLDGSYLCSLWYCQNGEYVPPQCQGAAYSSCRELWHVMPDYSPGMNEQRILDFNLPLVVVYLGPAFIPTVSACIEHQSSNSTCLFFYWVPETLPSRFLLQPVHFPPATFPCMAAFNQSVAPSNSTSWNCDWETDVLQKAASASIKQRVPPVHSLLLNFFLRDTDIVEMLSALPDAGTIAGTACEWTREHEYIWGSWIPLPPSDYVKTLQLTSAKTSWLAFSLALLAMLVVTNCISLVSLVCFRSDPLIRIQSPAVVAAVNLGALAGGIGTALDLMFANALSAPVCTAKTAVSALGLGVVLIALLAKTWRVFYIFSNLRLSLVVAGRLFRLNVSNKHLALLGALILALDALLISVWLSATLPQPVQQPASASKFTYRCGFLTDLGQVAAAQVALTGLALLYHWVLAGVVLYLAYRIRSLIMLNNESTVTMIAVASVTLPTVFVAAIQATVADPLLVVFSSTIIALLSLLVGSAAISLRPLGLAAGAASQFLLGLVSRARRSGTRTPMAASTCSGRRGGGVDAVGALTKLVNASLEDVGIETRNLSSGIALDGAMMANSPHVSDETMAAAVRTVVTEWHGSEATISHSVACRLPILVGTHFGLRPAHAWWWTPWQAVTLVLIPPLRTLLVLDRDPWTMRPHNLAIRCGVEARAVQPALPGPGQPSPPTGQDRFILMTDSSSSKPRASVVQSRDAAEARRWVHAITTTFAAPVLQIDVETGRSTKRRRATVSHAERPSLTAAGGLTGDNALTIVGGERRGGSSESTSRAPT</sequence>
<keyword evidence="9" id="KW-1185">Reference proteome</keyword>
<dbReference type="AlphaFoldDB" id="A0A0L0RZP6"/>
<dbReference type="GO" id="GO:0016020">
    <property type="term" value="C:membrane"/>
    <property type="evidence" value="ECO:0007669"/>
    <property type="project" value="UniProtKB-SubCell"/>
</dbReference>
<feature type="transmembrane region" description="Helical" evidence="6">
    <location>
        <begin position="478"/>
        <end position="500"/>
    </location>
</feature>
<evidence type="ECO:0000313" key="9">
    <source>
        <dbReference type="Proteomes" id="UP000054350"/>
    </source>
</evidence>
<feature type="transmembrane region" description="Helical" evidence="6">
    <location>
        <begin position="506"/>
        <end position="527"/>
    </location>
</feature>
<proteinExistence type="predicted"/>
<gene>
    <name evidence="8" type="ORF">AMAG_01758</name>
</gene>
<keyword evidence="3 6" id="KW-1133">Transmembrane helix</keyword>
<dbReference type="OrthoDB" id="2145805at2759"/>
<dbReference type="Pfam" id="PF00003">
    <property type="entry name" value="7tm_3"/>
    <property type="match status" value="1"/>
</dbReference>
<accession>A0A0L0RZP6</accession>